<proteinExistence type="predicted"/>
<feature type="domain" description="WxL" evidence="3">
    <location>
        <begin position="36"/>
        <end position="262"/>
    </location>
</feature>
<keyword evidence="2" id="KW-0732">Signal</keyword>
<feature type="chain" id="PRO_5039053583" description="WxL domain-containing protein" evidence="2">
    <location>
        <begin position="27"/>
        <end position="264"/>
    </location>
</feature>
<gene>
    <name evidence="4" type="ORF">FC86_GL000083</name>
</gene>
<dbReference type="EMBL" id="AYZL01000008">
    <property type="protein sequence ID" value="KRN04635.1"/>
    <property type="molecule type" value="Genomic_DNA"/>
</dbReference>
<dbReference type="Pfam" id="PF13731">
    <property type="entry name" value="WxL"/>
    <property type="match status" value="1"/>
</dbReference>
<evidence type="ECO:0000313" key="4">
    <source>
        <dbReference type="EMBL" id="KRN04635.1"/>
    </source>
</evidence>
<evidence type="ECO:0000256" key="2">
    <source>
        <dbReference type="SAM" id="SignalP"/>
    </source>
</evidence>
<dbReference type="AlphaFoldDB" id="A0A0R2DNB0"/>
<protein>
    <recommendedName>
        <fullName evidence="3">WxL domain-containing protein</fullName>
    </recommendedName>
</protein>
<keyword evidence="5" id="KW-1185">Reference proteome</keyword>
<evidence type="ECO:0000259" key="3">
    <source>
        <dbReference type="Pfam" id="PF13731"/>
    </source>
</evidence>
<accession>A0A0R2DNB0</accession>
<dbReference type="InterPro" id="IPR027994">
    <property type="entry name" value="WxL_dom"/>
</dbReference>
<dbReference type="PATRIC" id="fig|1423744.4.peg.86"/>
<evidence type="ECO:0000256" key="1">
    <source>
        <dbReference type="SAM" id="MobiDB-lite"/>
    </source>
</evidence>
<dbReference type="STRING" id="1423744.FC86_GL000083"/>
<evidence type="ECO:0000313" key="5">
    <source>
        <dbReference type="Proteomes" id="UP000051378"/>
    </source>
</evidence>
<dbReference type="Proteomes" id="UP000051378">
    <property type="component" value="Unassembled WGS sequence"/>
</dbReference>
<reference evidence="4 5" key="1">
    <citation type="journal article" date="2015" name="Genome Announc.">
        <title>Expanding the biotechnology potential of lactobacilli through comparative genomics of 213 strains and associated genera.</title>
        <authorList>
            <person name="Sun Z."/>
            <person name="Harris H.M."/>
            <person name="McCann A."/>
            <person name="Guo C."/>
            <person name="Argimon S."/>
            <person name="Zhang W."/>
            <person name="Yang X."/>
            <person name="Jeffery I.B."/>
            <person name="Cooney J.C."/>
            <person name="Kagawa T.F."/>
            <person name="Liu W."/>
            <person name="Song Y."/>
            <person name="Salvetti E."/>
            <person name="Wrobel A."/>
            <person name="Rasinkangas P."/>
            <person name="Parkhill J."/>
            <person name="Rea M.C."/>
            <person name="O'Sullivan O."/>
            <person name="Ritari J."/>
            <person name="Douillard F.P."/>
            <person name="Paul Ross R."/>
            <person name="Yang R."/>
            <person name="Briner A.E."/>
            <person name="Felis G.E."/>
            <person name="de Vos W.M."/>
            <person name="Barrangou R."/>
            <person name="Klaenhammer T.R."/>
            <person name="Caufield P.W."/>
            <person name="Cui Y."/>
            <person name="Zhang H."/>
            <person name="O'Toole P.W."/>
        </authorList>
    </citation>
    <scope>NUCLEOTIDE SEQUENCE [LARGE SCALE GENOMIC DNA]</scope>
    <source>
        <strain evidence="4 5">DSM 23037</strain>
    </source>
</reference>
<organism evidence="4 5">
    <name type="scientific">Holzapfeliella floricola DSM 23037 = JCM 16512</name>
    <dbReference type="NCBI Taxonomy" id="1423744"/>
    <lineage>
        <taxon>Bacteria</taxon>
        <taxon>Bacillati</taxon>
        <taxon>Bacillota</taxon>
        <taxon>Bacilli</taxon>
        <taxon>Lactobacillales</taxon>
        <taxon>Lactobacillaceae</taxon>
        <taxon>Holzapfeliella</taxon>
    </lineage>
</organism>
<dbReference type="OrthoDB" id="2356942at2"/>
<name>A0A0R2DNB0_9LACO</name>
<comment type="caution">
    <text evidence="4">The sequence shown here is derived from an EMBL/GenBank/DDBJ whole genome shotgun (WGS) entry which is preliminary data.</text>
</comment>
<sequence>MKYSKKLLKYSVTAAALLSVSVSSMGGITKAAEGDQSRPTTAKVTFRAPDNNKTNVTPPVDPTNPSQKPDDGKLPNPGDKGNTGTNANGPLSIDYAPSFDFGVGEVTSQSKTYTLNQAKDQNGNLLVPSDQQRPFVQVTDNRGTAAGWSLNAKIDNFQFSNGDAGKAAKTLQGATVSIAGLGENGGIQGAYGNTTTAPQGKTGDIQLSNDSQNLINAVSGTGTGAWIQKYDPSKVTLTVPGNQALIDTAYTANITWTLSTSPVQ</sequence>
<feature type="signal peptide" evidence="2">
    <location>
        <begin position="1"/>
        <end position="26"/>
    </location>
</feature>
<dbReference type="RefSeq" id="WP_056974271.1">
    <property type="nucleotide sequence ID" value="NZ_AYZL01000008.1"/>
</dbReference>
<feature type="region of interest" description="Disordered" evidence="1">
    <location>
        <begin position="30"/>
        <end position="91"/>
    </location>
</feature>